<dbReference type="EMBL" id="MH407470">
    <property type="protein sequence ID" value="QCB16394.1"/>
    <property type="molecule type" value="Genomic_DNA"/>
</dbReference>
<proteinExistence type="predicted"/>
<dbReference type="InterPro" id="IPR027434">
    <property type="entry name" value="Homing_endonucl"/>
</dbReference>
<gene>
    <name evidence="1" type="primary">oi3cob</name>
</gene>
<name>A0A4D6FF25_9AGAR</name>
<dbReference type="AlphaFoldDB" id="A0A4D6FF25"/>
<protein>
    <recommendedName>
        <fullName evidence="2">Homing endonuclease LAGLIDADG domain-containing protein</fullName>
    </recommendedName>
</protein>
<keyword evidence="1" id="KW-0496">Mitochondrion</keyword>
<dbReference type="RefSeq" id="YP_009631614.1">
    <property type="nucleotide sequence ID" value="NC_042230.1"/>
</dbReference>
<dbReference type="SUPFAM" id="SSF55608">
    <property type="entry name" value="Homing endonucleases"/>
    <property type="match status" value="1"/>
</dbReference>
<reference evidence="1" key="1">
    <citation type="journal article" date="2019" name="BMC Genomics">
        <title>Mobile genetic elements explain size variation in the mitochondrial genomes of four closely-related Armillaria species.</title>
        <authorList>
            <person name="Kolesnikova A.I."/>
            <person name="Putintseva Y.A."/>
            <person name="Simonov E.P."/>
            <person name="Biriukov V.V."/>
            <person name="Oreshkova N.V."/>
            <person name="Pavlov I.N."/>
            <person name="Sharov V.V."/>
            <person name="Kuzmin D.A."/>
            <person name="Anderson J.B."/>
            <person name="Krutovsky K.V."/>
        </authorList>
    </citation>
    <scope>NUCLEOTIDE SEQUENCE [LARGE SCALE GENOMIC DNA]</scope>
</reference>
<sequence length="74" mass="8676">MKFLWYNKKNIISWDEAKKLKIINYSAETTNYKPQELVDLDFFNDWLIGFTVGEGSFGIKSNGSAFYSIKQKRV</sequence>
<accession>A0A4D6FF25</accession>
<evidence type="ECO:0008006" key="2">
    <source>
        <dbReference type="Google" id="ProtNLM"/>
    </source>
</evidence>
<dbReference type="GeneID" id="40135552"/>
<dbReference type="Gene3D" id="3.10.28.10">
    <property type="entry name" value="Homing endonucleases"/>
    <property type="match status" value="1"/>
</dbReference>
<evidence type="ECO:0000313" key="1">
    <source>
        <dbReference type="EMBL" id="QCB16394.1"/>
    </source>
</evidence>
<organism evidence="1">
    <name type="scientific">Armillaria borealis</name>
    <dbReference type="NCBI Taxonomy" id="47425"/>
    <lineage>
        <taxon>Eukaryota</taxon>
        <taxon>Fungi</taxon>
        <taxon>Dikarya</taxon>
        <taxon>Basidiomycota</taxon>
        <taxon>Agaricomycotina</taxon>
        <taxon>Agaricomycetes</taxon>
        <taxon>Agaricomycetidae</taxon>
        <taxon>Agaricales</taxon>
        <taxon>Marasmiineae</taxon>
        <taxon>Physalacriaceae</taxon>
        <taxon>Armillaria</taxon>
    </lineage>
</organism>
<geneLocation type="mitochondrion" evidence="1"/>